<comment type="caution">
    <text evidence="12">The sequence shown here is derived from an EMBL/GenBank/DDBJ whole genome shotgun (WGS) entry which is preliminary data.</text>
</comment>
<evidence type="ECO:0000256" key="3">
    <source>
        <dbReference type="ARBA" id="ARBA00012438"/>
    </source>
</evidence>
<dbReference type="SUPFAM" id="SSF158472">
    <property type="entry name" value="HAMP domain-like"/>
    <property type="match status" value="1"/>
</dbReference>
<reference evidence="12 13" key="1">
    <citation type="submission" date="2018-11" db="EMBL/GenBank/DDBJ databases">
        <title>Whole genome sequencing of an environmental sample.</title>
        <authorList>
            <person name="Sarangi A.N."/>
            <person name="Singh D."/>
            <person name="Tripathy S."/>
        </authorList>
    </citation>
    <scope>NUCLEOTIDE SEQUENCE [LARGE SCALE GENOMIC DNA]</scope>
    <source>
        <strain evidence="12 13">Lakshadweep</strain>
    </source>
</reference>
<keyword evidence="7" id="KW-0902">Two-component regulatory system</keyword>
<dbReference type="CDD" id="cd06225">
    <property type="entry name" value="HAMP"/>
    <property type="match status" value="1"/>
</dbReference>
<sequence length="382" mass="42722">MSKPSLRSRLFRAQLIVLAIGMLTLATVGWLYSPRLFVVRLRRVEIGNFRAAQLQGQLVDVFQFALGRGLLWAALVGGISASSLSYWMSKRIIEPLLEMEEITGAFAAGDLDRRLPEYEILELTRLAHSVNHMAADIQSVEQRRRDLVSDLSHELRTPLTILKGYLEGMADGTIAPDPIVYERLARETQRLQRLVNDLQELSQLESGYLPIHPQPTDLLELLNYVVRRFADQQLPDAPVQLQLDVPSKLPLAQADAERIEQVMVNLLGNALRHTQEGTVRVRAWKDAKQLWVAVEDTGPGIAPEDVPHVFDRFWRADRSRDRVSGGTGIGLTICRRLIGLHGGHIEVESAIGQGSIFRFNLPIASATTPPTAPHPPRQEETV</sequence>
<dbReference type="FunFam" id="3.30.565.10:FF:000006">
    <property type="entry name" value="Sensor histidine kinase WalK"/>
    <property type="match status" value="1"/>
</dbReference>
<evidence type="ECO:0000256" key="1">
    <source>
        <dbReference type="ARBA" id="ARBA00000085"/>
    </source>
</evidence>
<feature type="domain" description="HAMP" evidence="11">
    <location>
        <begin position="90"/>
        <end position="142"/>
    </location>
</feature>
<evidence type="ECO:0000256" key="2">
    <source>
        <dbReference type="ARBA" id="ARBA00004370"/>
    </source>
</evidence>
<feature type="transmembrane region" description="Helical" evidence="9">
    <location>
        <begin position="12"/>
        <end position="32"/>
    </location>
</feature>
<dbReference type="PROSITE" id="PS50109">
    <property type="entry name" value="HIS_KIN"/>
    <property type="match status" value="1"/>
</dbReference>
<dbReference type="Gene3D" id="3.30.565.10">
    <property type="entry name" value="Histidine kinase-like ATPase, C-terminal domain"/>
    <property type="match status" value="1"/>
</dbReference>
<dbReference type="Proteomes" id="UP000292459">
    <property type="component" value="Unassembled WGS sequence"/>
</dbReference>
<dbReference type="InterPro" id="IPR004358">
    <property type="entry name" value="Sig_transdc_His_kin-like_C"/>
</dbReference>
<dbReference type="InterPro" id="IPR036097">
    <property type="entry name" value="HisK_dim/P_sf"/>
</dbReference>
<feature type="domain" description="Histidine kinase" evidence="10">
    <location>
        <begin position="150"/>
        <end position="365"/>
    </location>
</feature>
<dbReference type="SMART" id="SM00304">
    <property type="entry name" value="HAMP"/>
    <property type="match status" value="1"/>
</dbReference>
<evidence type="ECO:0000256" key="5">
    <source>
        <dbReference type="ARBA" id="ARBA00022679"/>
    </source>
</evidence>
<protein>
    <recommendedName>
        <fullName evidence="3">histidine kinase</fullName>
        <ecNumber evidence="3">2.7.13.3</ecNumber>
    </recommendedName>
</protein>
<proteinExistence type="predicted"/>
<evidence type="ECO:0000256" key="9">
    <source>
        <dbReference type="SAM" id="Phobius"/>
    </source>
</evidence>
<evidence type="ECO:0000259" key="11">
    <source>
        <dbReference type="PROSITE" id="PS50885"/>
    </source>
</evidence>
<keyword evidence="6 12" id="KW-0418">Kinase</keyword>
<keyword evidence="9" id="KW-0812">Transmembrane</keyword>
<dbReference type="CDD" id="cd16922">
    <property type="entry name" value="HATPase_EvgS-ArcB-TorS-like"/>
    <property type="match status" value="1"/>
</dbReference>
<dbReference type="GO" id="GO:0000155">
    <property type="term" value="F:phosphorelay sensor kinase activity"/>
    <property type="evidence" value="ECO:0007669"/>
    <property type="project" value="InterPro"/>
</dbReference>
<evidence type="ECO:0000313" key="13">
    <source>
        <dbReference type="Proteomes" id="UP000292459"/>
    </source>
</evidence>
<comment type="subcellular location">
    <subcellularLocation>
        <location evidence="2">Membrane</location>
    </subcellularLocation>
</comment>
<dbReference type="InterPro" id="IPR050736">
    <property type="entry name" value="Sensor_HK_Regulatory"/>
</dbReference>
<evidence type="ECO:0000256" key="7">
    <source>
        <dbReference type="ARBA" id="ARBA00023012"/>
    </source>
</evidence>
<dbReference type="PRINTS" id="PR00344">
    <property type="entry name" value="BCTRLSENSOR"/>
</dbReference>
<dbReference type="Pfam" id="PF00672">
    <property type="entry name" value="HAMP"/>
    <property type="match status" value="1"/>
</dbReference>
<dbReference type="SMART" id="SM00388">
    <property type="entry name" value="HisKA"/>
    <property type="match status" value="1"/>
</dbReference>
<dbReference type="InterPro" id="IPR003594">
    <property type="entry name" value="HATPase_dom"/>
</dbReference>
<evidence type="ECO:0000256" key="4">
    <source>
        <dbReference type="ARBA" id="ARBA00022553"/>
    </source>
</evidence>
<dbReference type="PROSITE" id="PS50885">
    <property type="entry name" value="HAMP"/>
    <property type="match status" value="1"/>
</dbReference>
<evidence type="ECO:0000256" key="8">
    <source>
        <dbReference type="ARBA" id="ARBA00023136"/>
    </source>
</evidence>
<dbReference type="SUPFAM" id="SSF55874">
    <property type="entry name" value="ATPase domain of HSP90 chaperone/DNA topoisomerase II/histidine kinase"/>
    <property type="match status" value="1"/>
</dbReference>
<keyword evidence="9" id="KW-1133">Transmembrane helix</keyword>
<dbReference type="EMBL" id="QVFV01000002">
    <property type="protein sequence ID" value="RZM79278.1"/>
    <property type="molecule type" value="Genomic_DNA"/>
</dbReference>
<evidence type="ECO:0000259" key="10">
    <source>
        <dbReference type="PROSITE" id="PS50109"/>
    </source>
</evidence>
<dbReference type="InterPro" id="IPR003660">
    <property type="entry name" value="HAMP_dom"/>
</dbReference>
<dbReference type="PANTHER" id="PTHR43711">
    <property type="entry name" value="TWO-COMPONENT HISTIDINE KINASE"/>
    <property type="match status" value="1"/>
</dbReference>
<dbReference type="Gene3D" id="6.10.340.10">
    <property type="match status" value="1"/>
</dbReference>
<organism evidence="12 13">
    <name type="scientific">Leptolyngbya iicbica LK</name>
    <dbReference type="NCBI Taxonomy" id="2294035"/>
    <lineage>
        <taxon>Bacteria</taxon>
        <taxon>Bacillati</taxon>
        <taxon>Cyanobacteriota</taxon>
        <taxon>Cyanophyceae</taxon>
        <taxon>Leptolyngbyales</taxon>
        <taxon>Leptolyngbyaceae</taxon>
        <taxon>Leptolyngbya group</taxon>
        <taxon>Leptolyngbya</taxon>
        <taxon>Leptolyngbya iicbica</taxon>
    </lineage>
</organism>
<dbReference type="Pfam" id="PF02518">
    <property type="entry name" value="HATPase_c"/>
    <property type="match status" value="1"/>
</dbReference>
<dbReference type="RefSeq" id="WP_044151312.1">
    <property type="nucleotide sequence ID" value="NZ_QVFV01000002.1"/>
</dbReference>
<dbReference type="GO" id="GO:0016020">
    <property type="term" value="C:membrane"/>
    <property type="evidence" value="ECO:0007669"/>
    <property type="project" value="UniProtKB-SubCell"/>
</dbReference>
<gene>
    <name evidence="12" type="ORF">DYY88_11040</name>
</gene>
<keyword evidence="4" id="KW-0597">Phosphoprotein</keyword>
<evidence type="ECO:0000313" key="12">
    <source>
        <dbReference type="EMBL" id="RZM79278.1"/>
    </source>
</evidence>
<feature type="transmembrane region" description="Helical" evidence="9">
    <location>
        <begin position="70"/>
        <end position="89"/>
    </location>
</feature>
<dbReference type="Pfam" id="PF00512">
    <property type="entry name" value="HisKA"/>
    <property type="match status" value="1"/>
</dbReference>
<keyword evidence="5" id="KW-0808">Transferase</keyword>
<dbReference type="Gene3D" id="1.10.287.130">
    <property type="match status" value="1"/>
</dbReference>
<dbReference type="SMART" id="SM00387">
    <property type="entry name" value="HATPase_c"/>
    <property type="match status" value="1"/>
</dbReference>
<keyword evidence="8 9" id="KW-0472">Membrane</keyword>
<dbReference type="SUPFAM" id="SSF47384">
    <property type="entry name" value="Homodimeric domain of signal transducing histidine kinase"/>
    <property type="match status" value="1"/>
</dbReference>
<dbReference type="InterPro" id="IPR005467">
    <property type="entry name" value="His_kinase_dom"/>
</dbReference>
<accession>A0A4Q7E9M5</accession>
<keyword evidence="13" id="KW-1185">Reference proteome</keyword>
<evidence type="ECO:0000256" key="6">
    <source>
        <dbReference type="ARBA" id="ARBA00022777"/>
    </source>
</evidence>
<dbReference type="OrthoDB" id="9763461at2"/>
<name>A0A4Q7E9M5_9CYAN</name>
<dbReference type="CDD" id="cd00082">
    <property type="entry name" value="HisKA"/>
    <property type="match status" value="1"/>
</dbReference>
<dbReference type="FunFam" id="1.10.287.130:FF:000001">
    <property type="entry name" value="Two-component sensor histidine kinase"/>
    <property type="match status" value="1"/>
</dbReference>
<dbReference type="EC" id="2.7.13.3" evidence="3"/>
<dbReference type="AlphaFoldDB" id="A0A4Q7E9M5"/>
<dbReference type="InterPro" id="IPR003661">
    <property type="entry name" value="HisK_dim/P_dom"/>
</dbReference>
<comment type="catalytic activity">
    <reaction evidence="1">
        <text>ATP + protein L-histidine = ADP + protein N-phospho-L-histidine.</text>
        <dbReference type="EC" id="2.7.13.3"/>
    </reaction>
</comment>
<dbReference type="InterPro" id="IPR036890">
    <property type="entry name" value="HATPase_C_sf"/>
</dbReference>
<dbReference type="PANTHER" id="PTHR43711:SF1">
    <property type="entry name" value="HISTIDINE KINASE 1"/>
    <property type="match status" value="1"/>
</dbReference>